<name>A0A0W1JLK0_DESHA</name>
<comment type="caution">
    <text evidence="1">The sequence shown here is derived from an EMBL/GenBank/DDBJ whole genome shotgun (WGS) entry which is preliminary data.</text>
</comment>
<reference evidence="1 2" key="1">
    <citation type="submission" date="2015-12" db="EMBL/GenBank/DDBJ databases">
        <title>Draft Genome Sequence of Desulfitobacterium hafniense Strain DH, a Sulfate-reducing Bacterium Isolated from Paddy Soils.</title>
        <authorList>
            <person name="Bao P."/>
            <person name="Zhang X."/>
            <person name="Li G."/>
        </authorList>
    </citation>
    <scope>NUCLEOTIDE SEQUENCE [LARGE SCALE GENOMIC DNA]</scope>
    <source>
        <strain evidence="1 2">DH</strain>
    </source>
</reference>
<dbReference type="Pfam" id="PF20074">
    <property type="entry name" value="DUF6470"/>
    <property type="match status" value="1"/>
</dbReference>
<dbReference type="EMBL" id="LOCK01000017">
    <property type="protein sequence ID" value="KTE92024.1"/>
    <property type="molecule type" value="Genomic_DNA"/>
</dbReference>
<dbReference type="OrthoDB" id="1680451at2"/>
<proteinExistence type="predicted"/>
<dbReference type="Proteomes" id="UP000054623">
    <property type="component" value="Unassembled WGS sequence"/>
</dbReference>
<dbReference type="RefSeq" id="WP_058491194.1">
    <property type="nucleotide sequence ID" value="NZ_LOCK01000017.1"/>
</dbReference>
<dbReference type="InterPro" id="IPR045527">
    <property type="entry name" value="DUF6470"/>
</dbReference>
<evidence type="ECO:0000313" key="1">
    <source>
        <dbReference type="EMBL" id="KTE92024.1"/>
    </source>
</evidence>
<protein>
    <submittedName>
        <fullName evidence="1">Uncharacterized protein</fullName>
    </submittedName>
</protein>
<organism evidence="1 2">
    <name type="scientific">Desulfitobacterium hafniense</name>
    <name type="common">Desulfitobacterium frappieri</name>
    <dbReference type="NCBI Taxonomy" id="49338"/>
    <lineage>
        <taxon>Bacteria</taxon>
        <taxon>Bacillati</taxon>
        <taxon>Bacillota</taxon>
        <taxon>Clostridia</taxon>
        <taxon>Eubacteriales</taxon>
        <taxon>Desulfitobacteriaceae</taxon>
        <taxon>Desulfitobacterium</taxon>
    </lineage>
</organism>
<accession>A0A0W1JLK0</accession>
<sequence>MLQLNMRSYPIRLEYTIQNARLDMKTHLPKVEMENIRPQLQISQPSGKLTIDSTDYYHSIGIKTRAALSQENADRGKKAVLEGIAAIVEKGNRLAQISSPSNAIADMAFESRFKGKGELSFEPIVAPSIHYEASPAQIEVIPGKINYNLVRGRVDADYQPGKVDIQVAQYPRLDISIVDVKV</sequence>
<gene>
    <name evidence="1" type="ORF">AT727_03555</name>
</gene>
<dbReference type="AlphaFoldDB" id="A0A0W1JLK0"/>
<evidence type="ECO:0000313" key="2">
    <source>
        <dbReference type="Proteomes" id="UP000054623"/>
    </source>
</evidence>